<dbReference type="RefSeq" id="WP_173634065.1">
    <property type="nucleotide sequence ID" value="NZ_CP054212.1"/>
</dbReference>
<gene>
    <name evidence="1" type="ORF">PMPD1_2148</name>
</gene>
<proteinExistence type="predicted"/>
<dbReference type="EMBL" id="CP054212">
    <property type="protein sequence ID" value="QKJ87094.1"/>
    <property type="molecule type" value="Genomic_DNA"/>
</dbReference>
<accession>A0A6M8UC17</accession>
<dbReference type="InterPro" id="IPR008514">
    <property type="entry name" value="T6SS_Hcp"/>
</dbReference>
<reference evidence="1 2" key="1">
    <citation type="submission" date="2020-06" db="EMBL/GenBank/DDBJ databases">
        <title>Genome sequence of Paramixta manurensis strain PD-1.</title>
        <authorList>
            <person name="Lee C.W."/>
            <person name="Kim J."/>
        </authorList>
    </citation>
    <scope>NUCLEOTIDE SEQUENCE [LARGE SCALE GENOMIC DNA]</scope>
    <source>
        <strain evidence="1 2">PD-1</strain>
    </source>
</reference>
<keyword evidence="2" id="KW-1185">Reference proteome</keyword>
<name>A0A6M8UC17_9GAMM</name>
<organism evidence="1 2">
    <name type="scientific">Paramixta manurensis</name>
    <dbReference type="NCBI Taxonomy" id="2740817"/>
    <lineage>
        <taxon>Bacteria</taxon>
        <taxon>Pseudomonadati</taxon>
        <taxon>Pseudomonadota</taxon>
        <taxon>Gammaproteobacteria</taxon>
        <taxon>Enterobacterales</taxon>
        <taxon>Erwiniaceae</taxon>
        <taxon>Paramixta</taxon>
    </lineage>
</organism>
<evidence type="ECO:0000313" key="1">
    <source>
        <dbReference type="EMBL" id="QKJ87094.1"/>
    </source>
</evidence>
<dbReference type="AlphaFoldDB" id="A0A6M8UC17"/>
<dbReference type="Pfam" id="PF05638">
    <property type="entry name" value="T6SS_HCP"/>
    <property type="match status" value="1"/>
</dbReference>
<evidence type="ECO:0008006" key="3">
    <source>
        <dbReference type="Google" id="ProtNLM"/>
    </source>
</evidence>
<dbReference type="Proteomes" id="UP000505325">
    <property type="component" value="Chromosome"/>
</dbReference>
<dbReference type="KEGG" id="pmak:PMPD1_2148"/>
<dbReference type="InterPro" id="IPR036624">
    <property type="entry name" value="Hcp1-lik_sf"/>
</dbReference>
<sequence length="68" mass="7285">MNNVFLKIAGVAGESRDAAHEGWIDAVTYTWGSRRDDIGSGPGKTSFTNSKISGQRLQILKNRAGCCA</sequence>
<dbReference type="SUPFAM" id="SSF141452">
    <property type="entry name" value="Hcp1-like"/>
    <property type="match status" value="1"/>
</dbReference>
<evidence type="ECO:0000313" key="2">
    <source>
        <dbReference type="Proteomes" id="UP000505325"/>
    </source>
</evidence>
<protein>
    <recommendedName>
        <fullName evidence="3">Hcp1 family type VI secretion system effector</fullName>
    </recommendedName>
</protein>
<dbReference type="Gene3D" id="2.30.110.20">
    <property type="entry name" value="Hcp1-like"/>
    <property type="match status" value="1"/>
</dbReference>